<keyword evidence="2" id="KW-1185">Reference proteome</keyword>
<proteinExistence type="predicted"/>
<gene>
    <name evidence="1" type="ORF">PFJ87_11g01630</name>
</gene>
<sequence>MPLLLLSTRRLSNGVISFEILSGAVAPMGNDKTVVELLFILSLLSLSLTFFPGLIKDSVDEVGYFRGNRASECFNVLGIPGEGGIEFYSAYGSIGDIRIRDIPHGSPITEAIHDLHRSKKRFTIHINSRTKNVQIYSQCVLPRYIFKVKEVPRMNLPLTEVIKALDMLYLSNGPMDQKLIQTIVYLGLRGSLEDKLIILYESMLVLINEEKQMIFFDIDLEHLFGMMLGGGTSWKGEKKNGPNRLLVAFKIESNMLFFYDPLNDRRGLGKKMAGNTLAKGAIKLFPSPRDIQIKNAVGRDDYGNLCVLVTDEERKEGMLVLEKLIIDPIRPNDSSFF</sequence>
<evidence type="ECO:0000313" key="2">
    <source>
        <dbReference type="Proteomes" id="UP001217963"/>
    </source>
</evidence>
<organism evidence="1 2">
    <name type="scientific">Encephalitozoon hellem</name>
    <name type="common">Microsporidian parasite</name>
    <dbReference type="NCBI Taxonomy" id="27973"/>
    <lineage>
        <taxon>Eukaryota</taxon>
        <taxon>Fungi</taxon>
        <taxon>Fungi incertae sedis</taxon>
        <taxon>Microsporidia</taxon>
        <taxon>Unikaryonidae</taxon>
        <taxon>Encephalitozoon</taxon>
    </lineage>
</organism>
<name>A0ABY8CRL4_ENCHE</name>
<dbReference type="EMBL" id="CP119072">
    <property type="protein sequence ID" value="WEL39925.1"/>
    <property type="molecule type" value="Genomic_DNA"/>
</dbReference>
<dbReference type="Proteomes" id="UP001217963">
    <property type="component" value="Chromosome XI"/>
</dbReference>
<reference evidence="1 2" key="1">
    <citation type="submission" date="2023-02" db="EMBL/GenBank/DDBJ databases">
        <title>Encephalitozoon hellem ATCC 50451 complete genome.</title>
        <authorList>
            <person name="Mascarenhas dos Santos A.C."/>
            <person name="Julian A.T."/>
            <person name="Pombert J.-F."/>
        </authorList>
    </citation>
    <scope>NUCLEOTIDE SEQUENCE [LARGE SCALE GENOMIC DNA]</scope>
    <source>
        <strain evidence="1 2">ATCC 50451</strain>
    </source>
</reference>
<protein>
    <submittedName>
        <fullName evidence="1">DNA polymerase III beta subunit-like protein</fullName>
    </submittedName>
</protein>
<evidence type="ECO:0000313" key="1">
    <source>
        <dbReference type="EMBL" id="WEL39925.1"/>
    </source>
</evidence>
<accession>A0ABY8CRL4</accession>